<dbReference type="GO" id="GO:0003937">
    <property type="term" value="F:IMP cyclohydrolase activity"/>
    <property type="evidence" value="ECO:0007669"/>
    <property type="project" value="InterPro"/>
</dbReference>
<dbReference type="FunFam" id="3.40.50.1380:FF:000001">
    <property type="entry name" value="Bifunctional purine biosynthesis protein PurH"/>
    <property type="match status" value="1"/>
</dbReference>
<keyword evidence="3" id="KW-0378">Hydrolase</keyword>
<dbReference type="EMBL" id="GL349456">
    <property type="protein sequence ID" value="KNC49625.1"/>
    <property type="molecule type" value="Genomic_DNA"/>
</dbReference>
<evidence type="ECO:0000256" key="1">
    <source>
        <dbReference type="ARBA" id="ARBA00022679"/>
    </source>
</evidence>
<organism evidence="6 7">
    <name type="scientific">Thecamonas trahens ATCC 50062</name>
    <dbReference type="NCBI Taxonomy" id="461836"/>
    <lineage>
        <taxon>Eukaryota</taxon>
        <taxon>Apusozoa</taxon>
        <taxon>Apusomonadida</taxon>
        <taxon>Apusomonadidae</taxon>
        <taxon>Thecamonas</taxon>
    </lineage>
</organism>
<dbReference type="GO" id="GO:0005829">
    <property type="term" value="C:cytosol"/>
    <property type="evidence" value="ECO:0007669"/>
    <property type="project" value="TreeGrafter"/>
</dbReference>
<dbReference type="InterPro" id="IPR036914">
    <property type="entry name" value="MGS-like_dom_sf"/>
</dbReference>
<dbReference type="Gene3D" id="3.40.50.1380">
    <property type="entry name" value="Methylglyoxal synthase-like domain"/>
    <property type="match status" value="1"/>
</dbReference>
<feature type="domain" description="MGS-like" evidence="5">
    <location>
        <begin position="1"/>
        <end position="150"/>
    </location>
</feature>
<keyword evidence="2" id="KW-0658">Purine biosynthesis</keyword>
<keyword evidence="4" id="KW-0511">Multifunctional enzyme</keyword>
<evidence type="ECO:0000256" key="4">
    <source>
        <dbReference type="ARBA" id="ARBA00023268"/>
    </source>
</evidence>
<sequence length="172" mass="17661">MSESMVKRALVSVADKTGVVELCQALVAVGVTIVSTGGTARTLEAAGLAVTAVQEVTGFPEVFGGRVKTLHPLIHGGLLMRRSVDADVVEAAAHGIGAIDLVVCNLYPFETVVAGRAGLSDSAVTDEIDIGGVTMIRAAAKAFCEGVTVVVDPAQYKARVVRHPPGACPHCL</sequence>
<keyword evidence="7" id="KW-1185">Reference proteome</keyword>
<dbReference type="InterPro" id="IPR011607">
    <property type="entry name" value="MGS-like_dom"/>
</dbReference>
<evidence type="ECO:0000313" key="6">
    <source>
        <dbReference type="EMBL" id="KNC49625.1"/>
    </source>
</evidence>
<proteinExistence type="predicted"/>
<dbReference type="Proteomes" id="UP000054408">
    <property type="component" value="Unassembled WGS sequence"/>
</dbReference>
<dbReference type="SUPFAM" id="SSF52335">
    <property type="entry name" value="Methylglyoxal synthase-like"/>
    <property type="match status" value="1"/>
</dbReference>
<dbReference type="CDD" id="cd01421">
    <property type="entry name" value="IMPCH"/>
    <property type="match status" value="1"/>
</dbReference>
<accession>A0A0L0DBL9</accession>
<evidence type="ECO:0000256" key="3">
    <source>
        <dbReference type="ARBA" id="ARBA00022801"/>
    </source>
</evidence>
<dbReference type="OrthoDB" id="6017153at2759"/>
<dbReference type="InterPro" id="IPR002695">
    <property type="entry name" value="PurH-like"/>
</dbReference>
<protein>
    <recommendedName>
        <fullName evidence="5">MGS-like domain-containing protein</fullName>
    </recommendedName>
</protein>
<evidence type="ECO:0000259" key="5">
    <source>
        <dbReference type="PROSITE" id="PS51855"/>
    </source>
</evidence>
<dbReference type="STRING" id="461836.A0A0L0DBL9"/>
<dbReference type="PANTHER" id="PTHR11692">
    <property type="entry name" value="BIFUNCTIONAL PURINE BIOSYNTHESIS PROTEIN PURH"/>
    <property type="match status" value="1"/>
</dbReference>
<dbReference type="GO" id="GO:0004643">
    <property type="term" value="F:phosphoribosylaminoimidazolecarboxamide formyltransferase activity"/>
    <property type="evidence" value="ECO:0007669"/>
    <property type="project" value="InterPro"/>
</dbReference>
<dbReference type="PANTHER" id="PTHR11692:SF0">
    <property type="entry name" value="BIFUNCTIONAL PURINE BIOSYNTHESIS PROTEIN ATIC"/>
    <property type="match status" value="1"/>
</dbReference>
<dbReference type="OMA" id="CVNLYNF"/>
<evidence type="ECO:0000313" key="7">
    <source>
        <dbReference type="Proteomes" id="UP000054408"/>
    </source>
</evidence>
<dbReference type="GeneID" id="25565030"/>
<evidence type="ECO:0000256" key="2">
    <source>
        <dbReference type="ARBA" id="ARBA00022755"/>
    </source>
</evidence>
<dbReference type="SMART" id="SM00851">
    <property type="entry name" value="MGS"/>
    <property type="match status" value="1"/>
</dbReference>
<gene>
    <name evidence="6" type="ORF">AMSG_05669</name>
</gene>
<dbReference type="AlphaFoldDB" id="A0A0L0DBL9"/>
<dbReference type="PROSITE" id="PS51855">
    <property type="entry name" value="MGS"/>
    <property type="match status" value="1"/>
</dbReference>
<dbReference type="GO" id="GO:0006189">
    <property type="term" value="P:'de novo' IMP biosynthetic process"/>
    <property type="evidence" value="ECO:0007669"/>
    <property type="project" value="TreeGrafter"/>
</dbReference>
<reference evidence="6 7" key="1">
    <citation type="submission" date="2010-05" db="EMBL/GenBank/DDBJ databases">
        <title>The Genome Sequence of Thecamonas trahens ATCC 50062.</title>
        <authorList>
            <consortium name="The Broad Institute Genome Sequencing Platform"/>
            <person name="Russ C."/>
            <person name="Cuomo C."/>
            <person name="Shea T."/>
            <person name="Young S.K."/>
            <person name="Zeng Q."/>
            <person name="Koehrsen M."/>
            <person name="Haas B."/>
            <person name="Borodovsky M."/>
            <person name="Guigo R."/>
            <person name="Alvarado L."/>
            <person name="Berlin A."/>
            <person name="Bochicchio J."/>
            <person name="Borenstein D."/>
            <person name="Chapman S."/>
            <person name="Chen Z."/>
            <person name="Freedman E."/>
            <person name="Gellesch M."/>
            <person name="Goldberg J."/>
            <person name="Griggs A."/>
            <person name="Gujja S."/>
            <person name="Heilman E."/>
            <person name="Heiman D."/>
            <person name="Hepburn T."/>
            <person name="Howarth C."/>
            <person name="Jen D."/>
            <person name="Larson L."/>
            <person name="Mehta T."/>
            <person name="Park D."/>
            <person name="Pearson M."/>
            <person name="Roberts A."/>
            <person name="Saif S."/>
            <person name="Shenoy N."/>
            <person name="Sisk P."/>
            <person name="Stolte C."/>
            <person name="Sykes S."/>
            <person name="Thomson T."/>
            <person name="Walk T."/>
            <person name="White J."/>
            <person name="Yandava C."/>
            <person name="Burger G."/>
            <person name="Gray M.W."/>
            <person name="Holland P.W.H."/>
            <person name="King N."/>
            <person name="Lang F.B.F."/>
            <person name="Roger A.J."/>
            <person name="Ruiz-Trillo I."/>
            <person name="Lander E."/>
            <person name="Nusbaum C."/>
        </authorList>
    </citation>
    <scope>NUCLEOTIDE SEQUENCE [LARGE SCALE GENOMIC DNA]</scope>
    <source>
        <strain evidence="6 7">ATCC 50062</strain>
    </source>
</reference>
<dbReference type="Pfam" id="PF02142">
    <property type="entry name" value="MGS"/>
    <property type="match status" value="1"/>
</dbReference>
<keyword evidence="1" id="KW-0808">Transferase</keyword>
<dbReference type="RefSeq" id="XP_013757730.1">
    <property type="nucleotide sequence ID" value="XM_013902276.1"/>
</dbReference>
<dbReference type="eggNOG" id="KOG2555">
    <property type="taxonomic scope" value="Eukaryota"/>
</dbReference>
<name>A0A0L0DBL9_THETB</name>